<comment type="caution">
    <text evidence="1">The sequence shown here is derived from an EMBL/GenBank/DDBJ whole genome shotgun (WGS) entry which is preliminary data.</text>
</comment>
<protein>
    <submittedName>
        <fullName evidence="1">Uncharacterized protein</fullName>
    </submittedName>
</protein>
<organism evidence="1 2">
    <name type="scientific">Brassica cretica</name>
    <name type="common">Mustard</name>
    <dbReference type="NCBI Taxonomy" id="69181"/>
    <lineage>
        <taxon>Eukaryota</taxon>
        <taxon>Viridiplantae</taxon>
        <taxon>Streptophyta</taxon>
        <taxon>Embryophyta</taxon>
        <taxon>Tracheophyta</taxon>
        <taxon>Spermatophyta</taxon>
        <taxon>Magnoliopsida</taxon>
        <taxon>eudicotyledons</taxon>
        <taxon>Gunneridae</taxon>
        <taxon>Pentapetalae</taxon>
        <taxon>rosids</taxon>
        <taxon>malvids</taxon>
        <taxon>Brassicales</taxon>
        <taxon>Brassicaceae</taxon>
        <taxon>Brassiceae</taxon>
        <taxon>Brassica</taxon>
    </lineage>
</organism>
<evidence type="ECO:0000313" key="2">
    <source>
        <dbReference type="Proteomes" id="UP000266723"/>
    </source>
</evidence>
<keyword evidence="2" id="KW-1185">Reference proteome</keyword>
<dbReference type="EMBL" id="QGKV02001556">
    <property type="protein sequence ID" value="KAF3516327.1"/>
    <property type="molecule type" value="Genomic_DNA"/>
</dbReference>
<sequence length="59" mass="6771">MFPFVTRSQLTTSDRLSSIPRHDLSQLTIDDSIPLAIRRSQLQLAFPIPARTARDMFQL</sequence>
<reference evidence="1 2" key="1">
    <citation type="journal article" date="2020" name="BMC Genomics">
        <title>Intraspecific diversification of the crop wild relative Brassica cretica Lam. using demographic model selection.</title>
        <authorList>
            <person name="Kioukis A."/>
            <person name="Michalopoulou V.A."/>
            <person name="Briers L."/>
            <person name="Pirintsos S."/>
            <person name="Studholme D.J."/>
            <person name="Pavlidis P."/>
            <person name="Sarris P.F."/>
        </authorList>
    </citation>
    <scope>NUCLEOTIDE SEQUENCE [LARGE SCALE GENOMIC DNA]</scope>
    <source>
        <strain evidence="2">cv. PFS-1207/04</strain>
    </source>
</reference>
<proteinExistence type="predicted"/>
<gene>
    <name evidence="1" type="ORF">DY000_02061314</name>
</gene>
<evidence type="ECO:0000313" key="1">
    <source>
        <dbReference type="EMBL" id="KAF3516327.1"/>
    </source>
</evidence>
<name>A0ABQ7AQ84_BRACR</name>
<dbReference type="Proteomes" id="UP000266723">
    <property type="component" value="Unassembled WGS sequence"/>
</dbReference>
<accession>A0ABQ7AQ84</accession>